<evidence type="ECO:0000313" key="6">
    <source>
        <dbReference type="Proteomes" id="UP000708208"/>
    </source>
</evidence>
<organism evidence="5 6">
    <name type="scientific">Allacma fusca</name>
    <dbReference type="NCBI Taxonomy" id="39272"/>
    <lineage>
        <taxon>Eukaryota</taxon>
        <taxon>Metazoa</taxon>
        <taxon>Ecdysozoa</taxon>
        <taxon>Arthropoda</taxon>
        <taxon>Hexapoda</taxon>
        <taxon>Collembola</taxon>
        <taxon>Symphypleona</taxon>
        <taxon>Sminthuridae</taxon>
        <taxon>Allacma</taxon>
    </lineage>
</organism>
<dbReference type="CDD" id="cd22970">
    <property type="entry name" value="DD_NDKH5-like"/>
    <property type="match status" value="1"/>
</dbReference>
<dbReference type="InterPro" id="IPR007858">
    <property type="entry name" value="Dpy-30_motif"/>
</dbReference>
<reference evidence="5" key="1">
    <citation type="submission" date="2021-06" db="EMBL/GenBank/DDBJ databases">
        <authorList>
            <person name="Hodson N. C."/>
            <person name="Mongue J. A."/>
            <person name="Jaron S. K."/>
        </authorList>
    </citation>
    <scope>NUCLEOTIDE SEQUENCE</scope>
</reference>
<proteinExistence type="inferred from homology"/>
<comment type="caution">
    <text evidence="2">Lacks conserved residue(s) required for the propagation of feature annotation.</text>
</comment>
<feature type="region of interest" description="Disordered" evidence="3">
    <location>
        <begin position="56"/>
        <end position="78"/>
    </location>
</feature>
<dbReference type="GO" id="GO:0005929">
    <property type="term" value="C:cilium"/>
    <property type="evidence" value="ECO:0007669"/>
    <property type="project" value="TreeGrafter"/>
</dbReference>
<dbReference type="Pfam" id="PF05186">
    <property type="entry name" value="Dpy-30"/>
    <property type="match status" value="1"/>
</dbReference>
<evidence type="ECO:0000259" key="4">
    <source>
        <dbReference type="SMART" id="SM00562"/>
    </source>
</evidence>
<name>A0A8J2LQ89_9HEXA</name>
<feature type="domain" description="Nucleoside diphosphate kinase-like" evidence="4">
    <location>
        <begin position="95"/>
        <end position="234"/>
    </location>
</feature>
<dbReference type="GO" id="GO:1902176">
    <property type="term" value="P:negative regulation of oxidative stress-induced intrinsic apoptotic signaling pathway"/>
    <property type="evidence" value="ECO:0007669"/>
    <property type="project" value="TreeGrafter"/>
</dbReference>
<dbReference type="InterPro" id="IPR034907">
    <property type="entry name" value="NDK-like_dom"/>
</dbReference>
<protein>
    <recommendedName>
        <fullName evidence="4">Nucleoside diphosphate kinase-like domain-containing protein</fullName>
    </recommendedName>
</protein>
<dbReference type="Pfam" id="PF00334">
    <property type="entry name" value="NDK"/>
    <property type="match status" value="1"/>
</dbReference>
<dbReference type="PANTHER" id="PTHR46161">
    <property type="entry name" value="NUCLEOSIDE DIPHOSPHATE KINASE"/>
    <property type="match status" value="1"/>
</dbReference>
<dbReference type="EMBL" id="CAJVCH010571124">
    <property type="protein sequence ID" value="CAG7836680.1"/>
    <property type="molecule type" value="Genomic_DNA"/>
</dbReference>
<dbReference type="AlphaFoldDB" id="A0A8J2LQ89"/>
<evidence type="ECO:0000313" key="5">
    <source>
        <dbReference type="EMBL" id="CAG7836680.1"/>
    </source>
</evidence>
<comment type="similarity">
    <text evidence="1 2">Belongs to the NDK family.</text>
</comment>
<dbReference type="Proteomes" id="UP000708208">
    <property type="component" value="Unassembled WGS sequence"/>
</dbReference>
<comment type="caution">
    <text evidence="5">The sequence shown here is derived from an EMBL/GenBank/DDBJ whole genome shotgun (WGS) entry which is preliminary data.</text>
</comment>
<keyword evidence="6" id="KW-1185">Reference proteome</keyword>
<accession>A0A8J2LQ89</accession>
<dbReference type="SMART" id="SM00562">
    <property type="entry name" value="NDK"/>
    <property type="match status" value="1"/>
</dbReference>
<dbReference type="PANTHER" id="PTHR46161:SF1">
    <property type="entry name" value="NUCLEOSIDE DIPHOSPHATE KINASE HOMOLOG 5"/>
    <property type="match status" value="1"/>
</dbReference>
<evidence type="ECO:0000256" key="1">
    <source>
        <dbReference type="ARBA" id="ARBA00008142"/>
    </source>
</evidence>
<sequence>MQDGNIGGTEPIQYGYPVEEIGQPLPIPMDYYGPNMDQTGYDYQYGMPPNDNEYGDFLGESNENPLPEAALEPSKPSQKSISNFFGNSGEAVEKLEQTLGLIKPEAMPHVDEIFTVIRREGLAILKVRRVQLTAEQASQFFQDMYEAQDFSEAVAHMYSGPILAMVLSGPSAVHHWNKLIGPPTFKERMDDPKCLRAKFGVPDSDIKNGLHASASEADALRELHFFFPELIVEPILADSLAAYYLNENVHPVLTIGLSKLVRERPDDPVMWLADWLLANNPNKPKEYSRNGCQ</sequence>
<gene>
    <name evidence="5" type="ORF">AFUS01_LOCUS45900</name>
</gene>
<dbReference type="GO" id="GO:0003341">
    <property type="term" value="P:cilium movement"/>
    <property type="evidence" value="ECO:0007669"/>
    <property type="project" value="TreeGrafter"/>
</dbReference>
<dbReference type="PROSITE" id="PS51374">
    <property type="entry name" value="NDPK_LIKE"/>
    <property type="match status" value="1"/>
</dbReference>
<evidence type="ECO:0000256" key="3">
    <source>
        <dbReference type="SAM" id="MobiDB-lite"/>
    </source>
</evidence>
<evidence type="ECO:0000256" key="2">
    <source>
        <dbReference type="PROSITE-ProRule" id="PRU00706"/>
    </source>
</evidence>
<dbReference type="OrthoDB" id="1729737at2759"/>